<keyword evidence="2" id="KW-0328">Glycosyltransferase</keyword>
<dbReference type="CDD" id="cd04186">
    <property type="entry name" value="GT_2_like_c"/>
    <property type="match status" value="1"/>
</dbReference>
<evidence type="ECO:0000313" key="2">
    <source>
        <dbReference type="EMBL" id="MFD1315570.1"/>
    </source>
</evidence>
<dbReference type="GO" id="GO:0016757">
    <property type="term" value="F:glycosyltransferase activity"/>
    <property type="evidence" value="ECO:0007669"/>
    <property type="project" value="UniProtKB-KW"/>
</dbReference>
<dbReference type="RefSeq" id="WP_377177872.1">
    <property type="nucleotide sequence ID" value="NZ_JBHTMY010000003.1"/>
</dbReference>
<gene>
    <name evidence="2" type="ORF">ACFQ39_08090</name>
</gene>
<organism evidence="2 3">
    <name type="scientific">Namhaeicola litoreus</name>
    <dbReference type="NCBI Taxonomy" id="1052145"/>
    <lineage>
        <taxon>Bacteria</taxon>
        <taxon>Pseudomonadati</taxon>
        <taxon>Bacteroidota</taxon>
        <taxon>Flavobacteriia</taxon>
        <taxon>Flavobacteriales</taxon>
        <taxon>Flavobacteriaceae</taxon>
        <taxon>Namhaeicola</taxon>
    </lineage>
</organism>
<dbReference type="EC" id="2.4.-.-" evidence="2"/>
<dbReference type="InterPro" id="IPR001173">
    <property type="entry name" value="Glyco_trans_2-like"/>
</dbReference>
<dbReference type="Proteomes" id="UP001597201">
    <property type="component" value="Unassembled WGS sequence"/>
</dbReference>
<name>A0ABW3Y2F9_9FLAO</name>
<feature type="domain" description="Glycosyltransferase 2-like" evidence="1">
    <location>
        <begin position="4"/>
        <end position="177"/>
    </location>
</feature>
<keyword evidence="3" id="KW-1185">Reference proteome</keyword>
<dbReference type="EMBL" id="JBHTMY010000003">
    <property type="protein sequence ID" value="MFD1315570.1"/>
    <property type="molecule type" value="Genomic_DNA"/>
</dbReference>
<dbReference type="PANTHER" id="PTHR43179:SF7">
    <property type="entry name" value="RHAMNOSYLTRANSFERASE WBBL"/>
    <property type="match status" value="1"/>
</dbReference>
<keyword evidence="2" id="KW-0808">Transferase</keyword>
<sequence length="375" mass="43124">MDLSIVIVHFRVKEFLWLCLSSLQEACASISYEIIVVDNASQDESQDFIVGHFKNLHWIQNTENLGFAKANNQGVDKAKGKYVLILNPDTVLSKKSIESFISFASTKNNFGVIGLKMIDGGGLYLPESKRNIPTPFIALKKLLGKNKAYYADDLNNKDVGEVDVLPGACMLLKRSVYVDVGGFSEDFFMYGEDIDLCFRLLKEGFKNYYFGYGTMIHFKGESTRKDAVYYKNFYGALQIYFEKHYNNYAVLRHLNKFLVKSLIVSKTYRKSGKLKSTKKENIIYLGNRSERSEQIRSTLSPKKWIYTFDIEKDLGEYDTLLIDQDYFGFDQIIDFFQQKKLLHLKKRIVLKGKNIVLGSDDSDQQGEILMIHQLT</sequence>
<proteinExistence type="predicted"/>
<dbReference type="SUPFAM" id="SSF53448">
    <property type="entry name" value="Nucleotide-diphospho-sugar transferases"/>
    <property type="match status" value="1"/>
</dbReference>
<dbReference type="InterPro" id="IPR029044">
    <property type="entry name" value="Nucleotide-diphossugar_trans"/>
</dbReference>
<dbReference type="Pfam" id="PF00535">
    <property type="entry name" value="Glycos_transf_2"/>
    <property type="match status" value="1"/>
</dbReference>
<comment type="caution">
    <text evidence="2">The sequence shown here is derived from an EMBL/GenBank/DDBJ whole genome shotgun (WGS) entry which is preliminary data.</text>
</comment>
<dbReference type="PANTHER" id="PTHR43179">
    <property type="entry name" value="RHAMNOSYLTRANSFERASE WBBL"/>
    <property type="match status" value="1"/>
</dbReference>
<evidence type="ECO:0000259" key="1">
    <source>
        <dbReference type="Pfam" id="PF00535"/>
    </source>
</evidence>
<accession>A0ABW3Y2F9</accession>
<reference evidence="3" key="1">
    <citation type="journal article" date="2019" name="Int. J. Syst. Evol. Microbiol.">
        <title>The Global Catalogue of Microorganisms (GCM) 10K type strain sequencing project: providing services to taxonomists for standard genome sequencing and annotation.</title>
        <authorList>
            <consortium name="The Broad Institute Genomics Platform"/>
            <consortium name="The Broad Institute Genome Sequencing Center for Infectious Disease"/>
            <person name="Wu L."/>
            <person name="Ma J."/>
        </authorList>
    </citation>
    <scope>NUCLEOTIDE SEQUENCE [LARGE SCALE GENOMIC DNA]</scope>
    <source>
        <strain evidence="3">CCUG 61485</strain>
    </source>
</reference>
<dbReference type="Gene3D" id="3.90.550.10">
    <property type="entry name" value="Spore Coat Polysaccharide Biosynthesis Protein SpsA, Chain A"/>
    <property type="match status" value="1"/>
</dbReference>
<protein>
    <submittedName>
        <fullName evidence="2">Glycosyltransferase family 2 protein</fullName>
        <ecNumber evidence="2">2.4.-.-</ecNumber>
    </submittedName>
</protein>
<evidence type="ECO:0000313" key="3">
    <source>
        <dbReference type="Proteomes" id="UP001597201"/>
    </source>
</evidence>